<sequence length="122" mass="14437">MVTAILIPIICFYFYLLTKKEMKEHDEKWLAAGNVREEAILTGEIKSIDESKERYYYHRYLLVQTIKLQTDAKIITAKRMTPVTKNMEKCLFTPGHFIRLYGSWEGNTFLFNRFESKTSNVK</sequence>
<reference evidence="1" key="1">
    <citation type="submission" date="2021-05" db="EMBL/GenBank/DDBJ databases">
        <title>Novel Bacillus species.</title>
        <authorList>
            <person name="Liu G."/>
        </authorList>
    </citation>
    <scope>NUCLEOTIDE SEQUENCE</scope>
    <source>
        <strain evidence="1">FJAT-49825</strain>
    </source>
</reference>
<organism evidence="1 2">
    <name type="scientific">Neobacillus rhizophilus</name>
    <dbReference type="NCBI Taxonomy" id="2833579"/>
    <lineage>
        <taxon>Bacteria</taxon>
        <taxon>Bacillati</taxon>
        <taxon>Bacillota</taxon>
        <taxon>Bacilli</taxon>
        <taxon>Bacillales</taxon>
        <taxon>Bacillaceae</taxon>
        <taxon>Neobacillus</taxon>
    </lineage>
</organism>
<dbReference type="Proteomes" id="UP000679749">
    <property type="component" value="Unassembled WGS sequence"/>
</dbReference>
<keyword evidence="2" id="KW-1185">Reference proteome</keyword>
<comment type="caution">
    <text evidence="1">The sequence shown here is derived from an EMBL/GenBank/DDBJ whole genome shotgun (WGS) entry which is preliminary data.</text>
</comment>
<accession>A0A942U351</accession>
<evidence type="ECO:0000313" key="1">
    <source>
        <dbReference type="EMBL" id="MBS4211972.1"/>
    </source>
</evidence>
<evidence type="ECO:0000313" key="2">
    <source>
        <dbReference type="Proteomes" id="UP000679749"/>
    </source>
</evidence>
<gene>
    <name evidence="1" type="ORF">KHA99_05795</name>
</gene>
<proteinExistence type="predicted"/>
<dbReference type="AlphaFoldDB" id="A0A942U351"/>
<name>A0A942U351_9BACI</name>
<dbReference type="EMBL" id="JAGYPF010000001">
    <property type="protein sequence ID" value="MBS4211972.1"/>
    <property type="molecule type" value="Genomic_DNA"/>
</dbReference>
<protein>
    <submittedName>
        <fullName evidence="1">Uncharacterized protein</fullName>
    </submittedName>
</protein>